<dbReference type="AlphaFoldDB" id="Q5YS00"/>
<protein>
    <recommendedName>
        <fullName evidence="1">SnoaL-like domain-containing protein</fullName>
    </recommendedName>
</protein>
<dbReference type="EMBL" id="AP006618">
    <property type="protein sequence ID" value="BAD59041.1"/>
    <property type="molecule type" value="Genomic_DNA"/>
</dbReference>
<dbReference type="SUPFAM" id="SSF54427">
    <property type="entry name" value="NTF2-like"/>
    <property type="match status" value="1"/>
</dbReference>
<dbReference type="InterPro" id="IPR011944">
    <property type="entry name" value="Steroid_delta5-4_isomerase"/>
</dbReference>
<evidence type="ECO:0000313" key="2">
    <source>
        <dbReference type="EMBL" id="BAD59041.1"/>
    </source>
</evidence>
<dbReference type="InterPro" id="IPR032710">
    <property type="entry name" value="NTF2-like_dom_sf"/>
</dbReference>
<dbReference type="Gene3D" id="3.10.450.50">
    <property type="match status" value="1"/>
</dbReference>
<dbReference type="STRING" id="247156.NFA_41920"/>
<dbReference type="eggNOG" id="COG4308">
    <property type="taxonomic scope" value="Bacteria"/>
</dbReference>
<name>Q5YS00_NOCFA</name>
<dbReference type="HOGENOM" id="CLU_125946_1_0_11"/>
<reference evidence="2 3" key="1">
    <citation type="journal article" date="2004" name="Proc. Natl. Acad. Sci. U.S.A.">
        <title>The complete genomic sequence of Nocardia farcinica IFM 10152.</title>
        <authorList>
            <person name="Ishikawa J."/>
            <person name="Yamashita A."/>
            <person name="Mikami Y."/>
            <person name="Hoshino Y."/>
            <person name="Kurita H."/>
            <person name="Hotta K."/>
            <person name="Shiba T."/>
            <person name="Hattori M."/>
        </authorList>
    </citation>
    <scope>NUCLEOTIDE SEQUENCE [LARGE SCALE GENOMIC DNA]</scope>
    <source>
        <strain evidence="2 3">IFM 10152</strain>
    </source>
</reference>
<evidence type="ECO:0000313" key="3">
    <source>
        <dbReference type="Proteomes" id="UP000006820"/>
    </source>
</evidence>
<accession>Q5YS00</accession>
<keyword evidence="3" id="KW-1185">Reference proteome</keyword>
<evidence type="ECO:0000259" key="1">
    <source>
        <dbReference type="Pfam" id="PF12680"/>
    </source>
</evidence>
<dbReference type="CDD" id="cd00531">
    <property type="entry name" value="NTF2_like"/>
    <property type="match status" value="1"/>
</dbReference>
<sequence>MFASIGSRPRRRREECPMTDPDAVVRALCQAWSTPDPDAIAAYFAEDAVYHNIPMDPVVGRTAIREFVAGFLTTFEAIDFEIHHQVAADGVVMNERTDTMRGKDGRATPLPVMGVFEVRDGLITAWRDYFDMAAVTAAFAPPE</sequence>
<dbReference type="KEGG" id="nfa:NFA_41920"/>
<dbReference type="NCBIfam" id="TIGR02246">
    <property type="entry name" value="SgcJ/EcaC family oxidoreductase"/>
    <property type="match status" value="1"/>
</dbReference>
<gene>
    <name evidence="2" type="ordered locus">NFA_41920</name>
</gene>
<feature type="domain" description="SnoaL-like" evidence="1">
    <location>
        <begin position="25"/>
        <end position="126"/>
    </location>
</feature>
<dbReference type="Pfam" id="PF12680">
    <property type="entry name" value="SnoaL_2"/>
    <property type="match status" value="1"/>
</dbReference>
<organism evidence="2 3">
    <name type="scientific">Nocardia farcinica (strain IFM 10152)</name>
    <dbReference type="NCBI Taxonomy" id="247156"/>
    <lineage>
        <taxon>Bacteria</taxon>
        <taxon>Bacillati</taxon>
        <taxon>Actinomycetota</taxon>
        <taxon>Actinomycetes</taxon>
        <taxon>Mycobacteriales</taxon>
        <taxon>Nocardiaceae</taxon>
        <taxon>Nocardia</taxon>
    </lineage>
</organism>
<dbReference type="Proteomes" id="UP000006820">
    <property type="component" value="Chromosome"/>
</dbReference>
<dbReference type="InterPro" id="IPR037401">
    <property type="entry name" value="SnoaL-like"/>
</dbReference>
<proteinExistence type="predicted"/>